<dbReference type="NCBIfam" id="NF041927">
    <property type="entry name" value="Xrt_dep_XDP1"/>
    <property type="match status" value="1"/>
</dbReference>
<feature type="region of interest" description="Disordered" evidence="1">
    <location>
        <begin position="96"/>
        <end position="118"/>
    </location>
</feature>
<evidence type="ECO:0000256" key="2">
    <source>
        <dbReference type="SAM" id="SignalP"/>
    </source>
</evidence>
<feature type="chain" id="PRO_5046639509" evidence="2">
    <location>
        <begin position="24"/>
        <end position="278"/>
    </location>
</feature>
<sequence>MSCKQFIAAGAVIGTLVSATAHASMVWSLGSSNGGSASTWVTQRNYSTGGVDLAATAWANTGGADGGAGAVPADQQTIQSAYLGWWSGNGLGVGNADAGTASSKDQNEGNNPEHATDNNQRYDSILLSFTEAVKLETLKLGWFNTDSDVSVLAYTGSASPLPLAGLKYQSLTSNGWSLIGHHSNVGSTDPVSINAAGIVSSFWLIGAFNPLVGAAQSWTVGNDYVKLAAVSGSTVPTPPAGVPEPGSLTLAALALGLIALTGSRRPGALDFGPLNRTA</sequence>
<keyword evidence="5" id="KW-1185">Reference proteome</keyword>
<comment type="caution">
    <text evidence="4">The sequence shown here is derived from an EMBL/GenBank/DDBJ whole genome shotgun (WGS) entry which is preliminary data.</text>
</comment>
<dbReference type="InterPro" id="IPR013424">
    <property type="entry name" value="Ice-binding_C"/>
</dbReference>
<organism evidence="4 5">
    <name type="scientific">Aromatoleum bremense</name>
    <dbReference type="NCBI Taxonomy" id="76115"/>
    <lineage>
        <taxon>Bacteria</taxon>
        <taxon>Pseudomonadati</taxon>
        <taxon>Pseudomonadota</taxon>
        <taxon>Betaproteobacteria</taxon>
        <taxon>Rhodocyclales</taxon>
        <taxon>Rhodocyclaceae</taxon>
        <taxon>Aromatoleum</taxon>
    </lineage>
</organism>
<protein>
    <submittedName>
        <fullName evidence="4">PEP-CTERM sorting domain-containing protein</fullName>
    </submittedName>
</protein>
<evidence type="ECO:0000313" key="4">
    <source>
        <dbReference type="EMBL" id="NMG17545.1"/>
    </source>
</evidence>
<keyword evidence="2" id="KW-0732">Signal</keyword>
<evidence type="ECO:0000313" key="5">
    <source>
        <dbReference type="Proteomes" id="UP000633943"/>
    </source>
</evidence>
<reference evidence="4 5" key="1">
    <citation type="submission" date="2019-12" db="EMBL/GenBank/DDBJ databases">
        <title>Comparative genomics gives insights into the taxonomy of the Azoarcus-Aromatoleum group and reveals separate origins of nif in the plant-associated Azoarcus and non-plant-associated Aromatoleum sub-groups.</title>
        <authorList>
            <person name="Lafos M."/>
            <person name="Maluk M."/>
            <person name="Batista M."/>
            <person name="Junghare M."/>
            <person name="Carmona M."/>
            <person name="Faoro H."/>
            <person name="Cruz L.M."/>
            <person name="Battistoni F."/>
            <person name="De Souza E."/>
            <person name="Pedrosa F."/>
            <person name="Chen W.-M."/>
            <person name="Poole P.S."/>
            <person name="Dixon R.A."/>
            <person name="James E.K."/>
        </authorList>
    </citation>
    <scope>NUCLEOTIDE SEQUENCE [LARGE SCALE GENOMIC DNA]</scope>
    <source>
        <strain evidence="4 5">PbN1</strain>
    </source>
</reference>
<evidence type="ECO:0000259" key="3">
    <source>
        <dbReference type="Pfam" id="PF07589"/>
    </source>
</evidence>
<dbReference type="RefSeq" id="WP_169204053.1">
    <property type="nucleotide sequence ID" value="NZ_CP059467.1"/>
</dbReference>
<feature type="signal peptide" evidence="2">
    <location>
        <begin position="1"/>
        <end position="23"/>
    </location>
</feature>
<evidence type="ECO:0000256" key="1">
    <source>
        <dbReference type="SAM" id="MobiDB-lite"/>
    </source>
</evidence>
<gene>
    <name evidence="4" type="ORF">GPA24_18790</name>
</gene>
<dbReference type="Pfam" id="PF07589">
    <property type="entry name" value="PEP-CTERM"/>
    <property type="match status" value="1"/>
</dbReference>
<name>A0ABX1NZQ4_9RHOO</name>
<feature type="domain" description="Ice-binding protein C-terminal" evidence="3">
    <location>
        <begin position="242"/>
        <end position="265"/>
    </location>
</feature>
<dbReference type="InterPro" id="IPR049672">
    <property type="entry name" value="Xrt_dep_XDP1"/>
</dbReference>
<proteinExistence type="predicted"/>
<dbReference type="Proteomes" id="UP000633943">
    <property type="component" value="Unassembled WGS sequence"/>
</dbReference>
<feature type="compositionally biased region" description="Polar residues" evidence="1">
    <location>
        <begin position="100"/>
        <end position="110"/>
    </location>
</feature>
<dbReference type="EMBL" id="WTVP01000087">
    <property type="protein sequence ID" value="NMG17545.1"/>
    <property type="molecule type" value="Genomic_DNA"/>
</dbReference>
<accession>A0ABX1NZQ4</accession>